<feature type="chain" id="PRO_5047544456" evidence="1">
    <location>
        <begin position="20"/>
        <end position="90"/>
    </location>
</feature>
<evidence type="ECO:0000256" key="1">
    <source>
        <dbReference type="SAM" id="SignalP"/>
    </source>
</evidence>
<dbReference type="Proteomes" id="UP000886476">
    <property type="component" value="Unassembled WGS sequence"/>
</dbReference>
<protein>
    <submittedName>
        <fullName evidence="2">Uncharacterized protein</fullName>
    </submittedName>
</protein>
<evidence type="ECO:0000313" key="2">
    <source>
        <dbReference type="EMBL" id="NPU67869.1"/>
    </source>
</evidence>
<reference evidence="2" key="1">
    <citation type="submission" date="2020-05" db="EMBL/GenBank/DDBJ databases">
        <title>Nod-independent and nitrogen-fixing Bradyrhizobium aeschynomene sp. nov. isolated from nodules of Aeschynomene indica.</title>
        <authorList>
            <person name="Zhang Z."/>
        </authorList>
    </citation>
    <scope>NUCLEOTIDE SEQUENCE</scope>
    <source>
        <strain evidence="2">83012</strain>
    </source>
</reference>
<sequence length="90" mass="10507">MTVMKLLGIAAVGAVLAFAAPGHRAEALSLINPGAATAVQQGTAQETTQAHWHGRRHWHPRRHYYPRYHYYPRHHWRGHHYGRRHHHGRW</sequence>
<comment type="caution">
    <text evidence="2">The sequence shown here is derived from an EMBL/GenBank/DDBJ whole genome shotgun (WGS) entry which is preliminary data.</text>
</comment>
<evidence type="ECO:0000313" key="3">
    <source>
        <dbReference type="Proteomes" id="UP000886476"/>
    </source>
</evidence>
<feature type="signal peptide" evidence="1">
    <location>
        <begin position="1"/>
        <end position="19"/>
    </location>
</feature>
<gene>
    <name evidence="2" type="ORF">HL667_22895</name>
</gene>
<organism evidence="2 3">
    <name type="scientific">Bradyrhizobium aeschynomenes</name>
    <dbReference type="NCBI Taxonomy" id="2734909"/>
    <lineage>
        <taxon>Bacteria</taxon>
        <taxon>Pseudomonadati</taxon>
        <taxon>Pseudomonadota</taxon>
        <taxon>Alphaproteobacteria</taxon>
        <taxon>Hyphomicrobiales</taxon>
        <taxon>Nitrobacteraceae</taxon>
        <taxon>Bradyrhizobium</taxon>
    </lineage>
</organism>
<keyword evidence="1" id="KW-0732">Signal</keyword>
<keyword evidence="3" id="KW-1185">Reference proteome</keyword>
<name>A0ABX2CKI5_9BRAD</name>
<dbReference type="RefSeq" id="WP_172112946.1">
    <property type="nucleotide sequence ID" value="NZ_JABFDN010000008.1"/>
</dbReference>
<dbReference type="EMBL" id="JABFDN010000008">
    <property type="protein sequence ID" value="NPU67869.1"/>
    <property type="molecule type" value="Genomic_DNA"/>
</dbReference>
<proteinExistence type="predicted"/>
<accession>A0ABX2CKI5</accession>